<dbReference type="EMBL" id="BDSP01000223">
    <property type="protein sequence ID" value="GAX25396.1"/>
    <property type="molecule type" value="Genomic_DNA"/>
</dbReference>
<accession>A0A1Z5KGR1</accession>
<organism evidence="1 2">
    <name type="scientific">Fistulifera solaris</name>
    <name type="common">Oleaginous diatom</name>
    <dbReference type="NCBI Taxonomy" id="1519565"/>
    <lineage>
        <taxon>Eukaryota</taxon>
        <taxon>Sar</taxon>
        <taxon>Stramenopiles</taxon>
        <taxon>Ochrophyta</taxon>
        <taxon>Bacillariophyta</taxon>
        <taxon>Bacillariophyceae</taxon>
        <taxon>Bacillariophycidae</taxon>
        <taxon>Naviculales</taxon>
        <taxon>Naviculaceae</taxon>
        <taxon>Fistulifera</taxon>
    </lineage>
</organism>
<sequence>MALLFISWEDLLCTNVLPSRHRTSQNWEHTFGAHTIHGLGFGREQRAGLRHQDELNDRILSYNEVMLTHRQDRVRRWRDSVSTTMDQQQAISTVLKCLKCVTRLKGLADDYQWELIRLELISEPLTQLEPAASFLRRAIDEPLIRESGEGIVGFDWGSCAWRHCGALADAQEALDELQFMLGVLEPYEAVFCLDIVERSLRDILVSIPWNEARVEDAISWRDYPEYQPRVTYDPEDGEDGEGKIDEEYFKALQEFRVD</sequence>
<dbReference type="OrthoDB" id="201706at2759"/>
<proteinExistence type="predicted"/>
<gene>
    <name evidence="1" type="ORF">FisN_5Lh495</name>
</gene>
<dbReference type="AlphaFoldDB" id="A0A1Z5KGR1"/>
<protein>
    <submittedName>
        <fullName evidence="1">Uncharacterized protein</fullName>
    </submittedName>
</protein>
<keyword evidence="2" id="KW-1185">Reference proteome</keyword>
<evidence type="ECO:0000313" key="2">
    <source>
        <dbReference type="Proteomes" id="UP000198406"/>
    </source>
</evidence>
<dbReference type="Proteomes" id="UP000198406">
    <property type="component" value="Unassembled WGS sequence"/>
</dbReference>
<comment type="caution">
    <text evidence="1">The sequence shown here is derived from an EMBL/GenBank/DDBJ whole genome shotgun (WGS) entry which is preliminary data.</text>
</comment>
<reference evidence="1 2" key="1">
    <citation type="journal article" date="2015" name="Plant Cell">
        <title>Oil accumulation by the oleaginous diatom Fistulifera solaris as revealed by the genome and transcriptome.</title>
        <authorList>
            <person name="Tanaka T."/>
            <person name="Maeda Y."/>
            <person name="Veluchamy A."/>
            <person name="Tanaka M."/>
            <person name="Abida H."/>
            <person name="Marechal E."/>
            <person name="Bowler C."/>
            <person name="Muto M."/>
            <person name="Sunaga Y."/>
            <person name="Tanaka M."/>
            <person name="Yoshino T."/>
            <person name="Taniguchi T."/>
            <person name="Fukuda Y."/>
            <person name="Nemoto M."/>
            <person name="Matsumoto M."/>
            <person name="Wong P.S."/>
            <person name="Aburatani S."/>
            <person name="Fujibuchi W."/>
        </authorList>
    </citation>
    <scope>NUCLEOTIDE SEQUENCE [LARGE SCALE GENOMIC DNA]</scope>
    <source>
        <strain evidence="1 2">JPCC DA0580</strain>
    </source>
</reference>
<evidence type="ECO:0000313" key="1">
    <source>
        <dbReference type="EMBL" id="GAX25396.1"/>
    </source>
</evidence>
<name>A0A1Z5KGR1_FISSO</name>
<dbReference type="InParanoid" id="A0A1Z5KGR1"/>